<keyword evidence="8" id="KW-0539">Nucleus</keyword>
<keyword evidence="6" id="KW-0010">Activator</keyword>
<evidence type="ECO:0000256" key="10">
    <source>
        <dbReference type="ARBA" id="ARBA00034306"/>
    </source>
</evidence>
<keyword evidence="4" id="KW-0072">Autophagy</keyword>
<evidence type="ECO:0000256" key="9">
    <source>
        <dbReference type="ARBA" id="ARBA00023329"/>
    </source>
</evidence>
<dbReference type="RefSeq" id="XP_042197774.1">
    <property type="nucleotide sequence ID" value="XM_042341840.1"/>
</dbReference>
<dbReference type="Pfam" id="PF14839">
    <property type="entry name" value="DOR"/>
    <property type="match status" value="1"/>
</dbReference>
<protein>
    <submittedName>
        <fullName evidence="13">Tumor protein p53-inducible nuclear protein 2-like protein</fullName>
    </submittedName>
</protein>
<dbReference type="GO" id="GO:0005829">
    <property type="term" value="C:cytosol"/>
    <property type="evidence" value="ECO:0007669"/>
    <property type="project" value="UniProtKB-SubCell"/>
</dbReference>
<keyword evidence="5" id="KW-0805">Transcription regulation</keyword>
<evidence type="ECO:0000256" key="7">
    <source>
        <dbReference type="ARBA" id="ARBA00023163"/>
    </source>
</evidence>
<dbReference type="GeneID" id="103189918"/>
<evidence type="ECO:0000313" key="13">
    <source>
        <dbReference type="EMBL" id="AFP01482.1"/>
    </source>
</evidence>
<dbReference type="EMBL" id="JW868964">
    <property type="protein sequence ID" value="AFP01482.1"/>
    <property type="molecule type" value="mRNA"/>
</dbReference>
<keyword evidence="7" id="KW-0804">Transcription</keyword>
<evidence type="ECO:0000256" key="5">
    <source>
        <dbReference type="ARBA" id="ARBA00023015"/>
    </source>
</evidence>
<dbReference type="PANTHER" id="PTHR31671">
    <property type="entry name" value="DIABETES AND OBESITY REGULATED, ISOFORM G"/>
    <property type="match status" value="1"/>
</dbReference>
<feature type="region of interest" description="Disordered" evidence="12">
    <location>
        <begin position="68"/>
        <end position="101"/>
    </location>
</feature>
<name>V9KSR5_CALMI</name>
<accession>V9KSR5</accession>
<evidence type="ECO:0000256" key="6">
    <source>
        <dbReference type="ARBA" id="ARBA00023159"/>
    </source>
</evidence>
<dbReference type="GO" id="GO:0016604">
    <property type="term" value="C:nuclear body"/>
    <property type="evidence" value="ECO:0007669"/>
    <property type="project" value="UniProtKB-SubCell"/>
</dbReference>
<evidence type="ECO:0000256" key="8">
    <source>
        <dbReference type="ARBA" id="ARBA00023242"/>
    </source>
</evidence>
<dbReference type="AlphaFoldDB" id="V9KSR5"/>
<keyword evidence="11" id="KW-0175">Coiled coil</keyword>
<sequence>MFHRFTSLFYGGSENTCIEGPDPSLTEKEDDGWLIVDFPEGQEPGEVEISPLENLLIEHPSMSVYAGSNTNISTMEDEPSEVPSSRSARQPRAERLTAPSPAVAAGIQSSLVEKVSQVRRLQRAKQRMERHQLSRNRIQRQNLTRECRLHRTKHHGSFVYQPRQRHCNY</sequence>
<dbReference type="GO" id="GO:0045893">
    <property type="term" value="P:positive regulation of DNA-templated transcription"/>
    <property type="evidence" value="ECO:0007669"/>
    <property type="project" value="TreeGrafter"/>
</dbReference>
<evidence type="ECO:0000256" key="4">
    <source>
        <dbReference type="ARBA" id="ARBA00023006"/>
    </source>
</evidence>
<dbReference type="GO" id="GO:0005776">
    <property type="term" value="C:autophagosome"/>
    <property type="evidence" value="ECO:0007669"/>
    <property type="project" value="UniProtKB-SubCell"/>
</dbReference>
<keyword evidence="9" id="KW-0968">Cytoplasmic vesicle</keyword>
<organism evidence="13">
    <name type="scientific">Callorhinchus milii</name>
    <name type="common">Ghost shark</name>
    <dbReference type="NCBI Taxonomy" id="7868"/>
    <lineage>
        <taxon>Eukaryota</taxon>
        <taxon>Metazoa</taxon>
        <taxon>Chordata</taxon>
        <taxon>Craniata</taxon>
        <taxon>Vertebrata</taxon>
        <taxon>Chondrichthyes</taxon>
        <taxon>Holocephali</taxon>
        <taxon>Chimaeriformes</taxon>
        <taxon>Callorhinchidae</taxon>
        <taxon>Callorhinchus</taxon>
    </lineage>
</organism>
<evidence type="ECO:0000256" key="3">
    <source>
        <dbReference type="ARBA" id="ARBA00022490"/>
    </source>
</evidence>
<dbReference type="GO" id="GO:0031410">
    <property type="term" value="C:cytoplasmic vesicle"/>
    <property type="evidence" value="ECO:0007669"/>
    <property type="project" value="UniProtKB-KW"/>
</dbReference>
<feature type="coiled-coil region" evidence="11">
    <location>
        <begin position="111"/>
        <end position="141"/>
    </location>
</feature>
<evidence type="ECO:0000256" key="1">
    <source>
        <dbReference type="ARBA" id="ARBA00004419"/>
    </source>
</evidence>
<dbReference type="GO" id="GO:0000045">
    <property type="term" value="P:autophagosome assembly"/>
    <property type="evidence" value="ECO:0007669"/>
    <property type="project" value="TreeGrafter"/>
</dbReference>
<evidence type="ECO:0000256" key="12">
    <source>
        <dbReference type="SAM" id="MobiDB-lite"/>
    </source>
</evidence>
<keyword evidence="3" id="KW-0963">Cytoplasm</keyword>
<dbReference type="PANTHER" id="PTHR31671:SF2">
    <property type="entry name" value="TUMOR PROTEIN P53-INDUCIBLE NUCLEAR PROTEIN 2"/>
    <property type="match status" value="1"/>
</dbReference>
<dbReference type="InterPro" id="IPR029431">
    <property type="entry name" value="TP53INP"/>
</dbReference>
<evidence type="ECO:0000256" key="11">
    <source>
        <dbReference type="SAM" id="Coils"/>
    </source>
</evidence>
<reference evidence="13" key="1">
    <citation type="journal article" date="2014" name="Nature">
        <title>Elephant shark genome provides unique insights into gnathostome evolution.</title>
        <authorList>
            <consortium name="International Elephant Shark Genome Sequencing Consortium"/>
            <person name="Venkatesh B."/>
            <person name="Lee A.P."/>
            <person name="Ravi V."/>
            <person name="Maurya A.K."/>
            <person name="Lian M.M."/>
            <person name="Swann J.B."/>
            <person name="Ohta Y."/>
            <person name="Flajnik M.F."/>
            <person name="Sutoh Y."/>
            <person name="Kasahara M."/>
            <person name="Hoon S."/>
            <person name="Gangu V."/>
            <person name="Roy S.W."/>
            <person name="Irimia M."/>
            <person name="Korzh V."/>
            <person name="Kondrychyn I."/>
            <person name="Lim Z.W."/>
            <person name="Tay B.H."/>
            <person name="Tohari S."/>
            <person name="Kong K.W."/>
            <person name="Ho S."/>
            <person name="Lorente-Galdos B."/>
            <person name="Quilez J."/>
            <person name="Marques-Bonet T."/>
            <person name="Raney B.J."/>
            <person name="Ingham P.W."/>
            <person name="Tay A."/>
            <person name="Hillier L.W."/>
            <person name="Minx P."/>
            <person name="Boehm T."/>
            <person name="Wilson R.K."/>
            <person name="Brenner S."/>
            <person name="Warren W.C."/>
        </authorList>
    </citation>
    <scope>NUCLEOTIDE SEQUENCE</scope>
    <source>
        <tissue evidence="13">Kidney</tissue>
    </source>
</reference>
<proteinExistence type="evidence at transcript level"/>
<evidence type="ECO:0000256" key="2">
    <source>
        <dbReference type="ARBA" id="ARBA00004514"/>
    </source>
</evidence>
<comment type="subcellular location">
    <subcellularLocation>
        <location evidence="2">Cytoplasm</location>
        <location evidence="2">Cytosol</location>
    </subcellularLocation>
    <subcellularLocation>
        <location evidence="1">Cytoplasmic vesicle</location>
        <location evidence="1">Autophagosome</location>
    </subcellularLocation>
    <subcellularLocation>
        <location evidence="10">Nucleus</location>
        <location evidence="10">Nuclear body</location>
    </subcellularLocation>
</comment>